<dbReference type="InterPro" id="IPR036866">
    <property type="entry name" value="RibonucZ/Hydroxyglut_hydro"/>
</dbReference>
<reference evidence="1 2" key="1">
    <citation type="submission" date="2019-11" db="EMBL/GenBank/DDBJ databases">
        <title>Draft Genome Sequence of Plant Growth-Promoting Rhizosphere-Associated Bacteria.</title>
        <authorList>
            <person name="Vasilyev I.Y."/>
            <person name="Radchenko V."/>
            <person name="Ilnitskaya E.V."/>
        </authorList>
    </citation>
    <scope>NUCLEOTIDE SEQUENCE [LARGE SCALE GENOMIC DNA]</scope>
    <source>
        <strain evidence="1 2">VRA_1sq_f</strain>
    </source>
</reference>
<comment type="caution">
    <text evidence="1">The sequence shown here is derived from an EMBL/GenBank/DDBJ whole genome shotgun (WGS) entry which is preliminary data.</text>
</comment>
<gene>
    <name evidence="1" type="ORF">GKC34_13430</name>
</gene>
<feature type="non-terminal residue" evidence="1">
    <location>
        <position position="1"/>
    </location>
</feature>
<protein>
    <submittedName>
        <fullName evidence="1">DNA internalization-related competence protein ComEC/Rec2</fullName>
    </submittedName>
</protein>
<name>A0A6A8LRH3_9LACO</name>
<proteinExistence type="predicted"/>
<accession>A0A6A8LRH3</accession>
<dbReference type="EMBL" id="WKKZ01001225">
    <property type="protein sequence ID" value="MSE06695.1"/>
    <property type="molecule type" value="Genomic_DNA"/>
</dbReference>
<feature type="non-terminal residue" evidence="1">
    <location>
        <position position="107"/>
    </location>
</feature>
<evidence type="ECO:0000313" key="1">
    <source>
        <dbReference type="EMBL" id="MSE06695.1"/>
    </source>
</evidence>
<evidence type="ECO:0000313" key="2">
    <source>
        <dbReference type="Proteomes" id="UP000437575"/>
    </source>
</evidence>
<dbReference type="AlphaFoldDB" id="A0A6A8LRH3"/>
<dbReference type="Proteomes" id="UP000437575">
    <property type="component" value="Unassembled WGS sequence"/>
</dbReference>
<sequence>DSSPMITFGKPDLTVVILLLSLMICLEVSRRKNVVIYLQVLVYIFSYSQIHRNKDELVYFDIGQGDATLIREKNNNQIILVDTGGKVSFKHEKWRSRTSQTSGERII</sequence>
<dbReference type="Gene3D" id="3.60.15.10">
    <property type="entry name" value="Ribonuclease Z/Hydroxyacylglutathione hydrolase-like"/>
    <property type="match status" value="1"/>
</dbReference>
<organism evidence="1 2">
    <name type="scientific">Ligilactobacillus salivarius</name>
    <dbReference type="NCBI Taxonomy" id="1624"/>
    <lineage>
        <taxon>Bacteria</taxon>
        <taxon>Bacillati</taxon>
        <taxon>Bacillota</taxon>
        <taxon>Bacilli</taxon>
        <taxon>Lactobacillales</taxon>
        <taxon>Lactobacillaceae</taxon>
        <taxon>Ligilactobacillus</taxon>
    </lineage>
</organism>